<evidence type="ECO:0000313" key="2">
    <source>
        <dbReference type="Proteomes" id="UP000266183"/>
    </source>
</evidence>
<sequence>MLQAQGKPKIGLEVIREQTPVPETATKIILRTHAGYLNGDLNEGVTVFSNETRALREIFIN</sequence>
<gene>
    <name evidence="1" type="ORF">D4L85_31110</name>
</gene>
<name>A0A385SU79_9BACT</name>
<dbReference type="AlphaFoldDB" id="A0A385SU79"/>
<evidence type="ECO:0000313" key="1">
    <source>
        <dbReference type="EMBL" id="AYB34759.1"/>
    </source>
</evidence>
<accession>A0A385SU79</accession>
<protein>
    <submittedName>
        <fullName evidence="1">Uncharacterized protein</fullName>
    </submittedName>
</protein>
<keyword evidence="2" id="KW-1185">Reference proteome</keyword>
<dbReference type="RefSeq" id="WP_119758017.1">
    <property type="nucleotide sequence ID" value="NZ_CP032382.1"/>
</dbReference>
<dbReference type="Proteomes" id="UP000266183">
    <property type="component" value="Chromosome"/>
</dbReference>
<dbReference type="EMBL" id="CP032382">
    <property type="protein sequence ID" value="AYB34759.1"/>
    <property type="molecule type" value="Genomic_DNA"/>
</dbReference>
<organism evidence="1 2">
    <name type="scientific">Chryseolinea soli</name>
    <dbReference type="NCBI Taxonomy" id="2321403"/>
    <lineage>
        <taxon>Bacteria</taxon>
        <taxon>Pseudomonadati</taxon>
        <taxon>Bacteroidota</taxon>
        <taxon>Cytophagia</taxon>
        <taxon>Cytophagales</taxon>
        <taxon>Fulvivirgaceae</taxon>
        <taxon>Chryseolinea</taxon>
    </lineage>
</organism>
<reference evidence="2" key="1">
    <citation type="submission" date="2018-09" db="EMBL/GenBank/DDBJ databases">
        <title>Chryseolinea sp. KIS68-18 isolated from soil.</title>
        <authorList>
            <person name="Weon H.-Y."/>
            <person name="Kwon S.-W."/>
            <person name="Lee S.A."/>
        </authorList>
    </citation>
    <scope>NUCLEOTIDE SEQUENCE [LARGE SCALE GENOMIC DNA]</scope>
    <source>
        <strain evidence="2">KIS68-18</strain>
    </source>
</reference>
<proteinExistence type="predicted"/>
<dbReference type="KEGG" id="chk:D4L85_31110"/>